<dbReference type="EMBL" id="JFHD01000005">
    <property type="protein sequence ID" value="KDR31761.1"/>
    <property type="molecule type" value="Genomic_DNA"/>
</dbReference>
<reference evidence="3 4" key="1">
    <citation type="submission" date="2014-03" db="EMBL/GenBank/DDBJ databases">
        <title>Draft Genome Sequences of Four Burkholderia Strains.</title>
        <authorList>
            <person name="Liu X.Y."/>
            <person name="Li C.X."/>
            <person name="Xu J.H."/>
        </authorList>
    </citation>
    <scope>NUCLEOTIDE SEQUENCE [LARGE SCALE GENOMIC DNA]</scope>
    <source>
        <strain evidence="3 4">OP-1</strain>
    </source>
</reference>
<dbReference type="InterPro" id="IPR007893">
    <property type="entry name" value="Spore_coat_U/FanG"/>
</dbReference>
<dbReference type="InterPro" id="IPR053167">
    <property type="entry name" value="Spore_coat_component"/>
</dbReference>
<evidence type="ECO:0000256" key="1">
    <source>
        <dbReference type="SAM" id="SignalP"/>
    </source>
</evidence>
<organism evidence="3 4">
    <name type="scientific">Caballeronia zhejiangensis</name>
    <dbReference type="NCBI Taxonomy" id="871203"/>
    <lineage>
        <taxon>Bacteria</taxon>
        <taxon>Pseudomonadati</taxon>
        <taxon>Pseudomonadota</taxon>
        <taxon>Betaproteobacteria</taxon>
        <taxon>Burkholderiales</taxon>
        <taxon>Burkholderiaceae</taxon>
        <taxon>Caballeronia</taxon>
    </lineage>
</organism>
<comment type="caution">
    <text evidence="3">The sequence shown here is derived from an EMBL/GenBank/DDBJ whole genome shotgun (WGS) entry which is preliminary data.</text>
</comment>
<keyword evidence="3" id="KW-0946">Virion</keyword>
<dbReference type="AlphaFoldDB" id="A0A656QLP6"/>
<evidence type="ECO:0000313" key="3">
    <source>
        <dbReference type="EMBL" id="KDR31761.1"/>
    </source>
</evidence>
<dbReference type="PANTHER" id="PTHR37089">
    <property type="entry name" value="PROTEIN U-RELATED"/>
    <property type="match status" value="1"/>
</dbReference>
<evidence type="ECO:0000313" key="4">
    <source>
        <dbReference type="Proteomes" id="UP000027451"/>
    </source>
</evidence>
<protein>
    <submittedName>
        <fullName evidence="3">Spore coat protein U</fullName>
    </submittedName>
</protein>
<proteinExistence type="predicted"/>
<dbReference type="PANTHER" id="PTHR37089:SF4">
    <property type="entry name" value="EXPORTED PROTEIN"/>
    <property type="match status" value="1"/>
</dbReference>
<dbReference type="SMART" id="SM00972">
    <property type="entry name" value="SCPU"/>
    <property type="match status" value="1"/>
</dbReference>
<feature type="domain" description="Spore coat protein U/FanG" evidence="2">
    <location>
        <begin position="35"/>
        <end position="168"/>
    </location>
</feature>
<accession>A0A656QLP6</accession>
<sequence>MRNLFSKAAVIAIVAGAATLGVVASPNAMAASKSATFDVTLTVQDDCSIAANPLNFGSTGVISNNLDQTTTLSVTCTKGTAYSVALDAGTANGSTVADRKMSNAAGDASVEFNLYRDTARTQVWGNTVDSDTVAGTGDGSSQSITVYGRVPSQDTPAAGTYSSTITATLVF</sequence>
<evidence type="ECO:0000259" key="2">
    <source>
        <dbReference type="Pfam" id="PF05229"/>
    </source>
</evidence>
<keyword evidence="1" id="KW-0732">Signal</keyword>
<gene>
    <name evidence="3" type="ORF">BG60_30310</name>
</gene>
<name>A0A656QLP6_9BURK</name>
<dbReference type="RefSeq" id="WP_008351013.1">
    <property type="nucleotide sequence ID" value="NZ_CADFFU010000009.1"/>
</dbReference>
<keyword evidence="4" id="KW-1185">Reference proteome</keyword>
<feature type="signal peptide" evidence="1">
    <location>
        <begin position="1"/>
        <end position="30"/>
    </location>
</feature>
<keyword evidence="3" id="KW-0167">Capsid protein</keyword>
<dbReference type="Proteomes" id="UP000027451">
    <property type="component" value="Unassembled WGS sequence"/>
</dbReference>
<dbReference type="OrthoDB" id="6505076at2"/>
<feature type="chain" id="PRO_5024887903" evidence="1">
    <location>
        <begin position="31"/>
        <end position="171"/>
    </location>
</feature>
<dbReference type="Pfam" id="PF05229">
    <property type="entry name" value="SCPU"/>
    <property type="match status" value="1"/>
</dbReference>